<keyword evidence="3" id="KW-1185">Reference proteome</keyword>
<reference evidence="2 3" key="1">
    <citation type="journal article" date="2016" name="Antonie Van Leeuwenhoek">
        <title>Denitratimonas tolerans gen. nov., sp. nov., a denitrifying bacterium isolated from a bioreactor for tannery wastewater treatment.</title>
        <authorList>
            <person name="Han S.I."/>
            <person name="Kim J.O."/>
            <person name="Lee Y.R."/>
            <person name="Ekpeghere K.I."/>
            <person name="Koh S.C."/>
            <person name="Whang K.S."/>
        </authorList>
    </citation>
    <scope>NUCLEOTIDE SEQUENCE [LARGE SCALE GENOMIC DNA]</scope>
    <source>
        <strain evidence="2 3">KACC 17565</strain>
    </source>
</reference>
<organism evidence="2 3">
    <name type="scientific">Denitratimonas tolerans</name>
    <dbReference type="NCBI Taxonomy" id="1338420"/>
    <lineage>
        <taxon>Bacteria</taxon>
        <taxon>Pseudomonadati</taxon>
        <taxon>Pseudomonadota</taxon>
        <taxon>Gammaproteobacteria</taxon>
        <taxon>Lysobacterales</taxon>
        <taxon>Lysobacteraceae</taxon>
        <taxon>Denitratimonas</taxon>
    </lineage>
</organism>
<dbReference type="PANTHER" id="PTHR35535:SF1">
    <property type="entry name" value="HEAT SHOCK PROTEIN HSLJ"/>
    <property type="match status" value="1"/>
</dbReference>
<dbReference type="AlphaFoldDB" id="A0AAW9R1V8"/>
<dbReference type="Pfam" id="PF03724">
    <property type="entry name" value="META"/>
    <property type="match status" value="1"/>
</dbReference>
<evidence type="ECO:0000259" key="1">
    <source>
        <dbReference type="Pfam" id="PF03724"/>
    </source>
</evidence>
<dbReference type="InterPro" id="IPR053147">
    <property type="entry name" value="Hsp_HslJ-like"/>
</dbReference>
<feature type="domain" description="DUF306" evidence="1">
    <location>
        <begin position="3"/>
        <end position="82"/>
    </location>
</feature>
<evidence type="ECO:0000313" key="3">
    <source>
        <dbReference type="Proteomes" id="UP001364472"/>
    </source>
</evidence>
<dbReference type="EMBL" id="JBBDHC010000002">
    <property type="protein sequence ID" value="MEJ1248422.1"/>
    <property type="molecule type" value="Genomic_DNA"/>
</dbReference>
<dbReference type="RefSeq" id="WP_337334140.1">
    <property type="nucleotide sequence ID" value="NZ_JBBDHC010000002.1"/>
</dbReference>
<dbReference type="InterPro" id="IPR005184">
    <property type="entry name" value="DUF306_Meta_HslJ"/>
</dbReference>
<dbReference type="PANTHER" id="PTHR35535">
    <property type="entry name" value="HEAT SHOCK PROTEIN HSLJ"/>
    <property type="match status" value="1"/>
</dbReference>
<evidence type="ECO:0000313" key="2">
    <source>
        <dbReference type="EMBL" id="MEJ1248422.1"/>
    </source>
</evidence>
<dbReference type="Proteomes" id="UP001364472">
    <property type="component" value="Unassembled WGS sequence"/>
</dbReference>
<dbReference type="Gene3D" id="2.40.128.270">
    <property type="match status" value="1"/>
</dbReference>
<gene>
    <name evidence="2" type="ORF">WB794_01840</name>
</gene>
<comment type="caution">
    <text evidence="2">The sequence shown here is derived from an EMBL/GenBank/DDBJ whole genome shotgun (WGS) entry which is preliminary data.</text>
</comment>
<dbReference type="InterPro" id="IPR038670">
    <property type="entry name" value="HslJ-like_sf"/>
</dbReference>
<protein>
    <submittedName>
        <fullName evidence="2">META domain-containing protein</fullName>
    </submittedName>
</protein>
<accession>A0AAW9R1V8</accession>
<name>A0AAW9R1V8_9GAMM</name>
<proteinExistence type="predicted"/>
<sequence>MTLGFGEGRAFGYAGCNRYFSGYTLRGNRLDLGTPGSTKRYCEGEGGEVERAFLPLLAHPFILQREGEHMRLIASDGTRLEFEAAAMESRYP</sequence>